<keyword evidence="13" id="KW-0443">Lipid metabolism</keyword>
<dbReference type="PANTHER" id="PTHR13773">
    <property type="entry name" value="PHOSPHATIDATE CYTIDYLYLTRANSFERASE"/>
    <property type="match status" value="1"/>
</dbReference>
<keyword evidence="10 17" id="KW-0812">Transmembrane</keyword>
<comment type="pathway">
    <text evidence="5">Lipid metabolism.</text>
</comment>
<feature type="compositionally biased region" description="Acidic residues" evidence="19">
    <location>
        <begin position="1477"/>
        <end position="1488"/>
    </location>
</feature>
<dbReference type="InterPro" id="IPR016720">
    <property type="entry name" value="PC_Trfase_euk"/>
</dbReference>
<comment type="function">
    <text evidence="2">Transcription repressor.</text>
</comment>
<evidence type="ECO:0000256" key="13">
    <source>
        <dbReference type="ARBA" id="ARBA00023098"/>
    </source>
</evidence>
<evidence type="ECO:0000313" key="21">
    <source>
        <dbReference type="EnsemblMetazoa" id="PPA20230.1"/>
    </source>
</evidence>
<feature type="compositionally biased region" description="Basic and acidic residues" evidence="19">
    <location>
        <begin position="1797"/>
        <end position="1825"/>
    </location>
</feature>
<feature type="region of interest" description="Disordered" evidence="19">
    <location>
        <begin position="1"/>
        <end position="54"/>
    </location>
</feature>
<evidence type="ECO:0000256" key="14">
    <source>
        <dbReference type="ARBA" id="ARBA00023136"/>
    </source>
</evidence>
<evidence type="ECO:0000256" key="3">
    <source>
        <dbReference type="ARBA" id="ARBA00004141"/>
    </source>
</evidence>
<keyword evidence="14 20" id="KW-0472">Membrane</keyword>
<protein>
    <recommendedName>
        <fullName evidence="7 17">Phosphatidate cytidylyltransferase</fullName>
        <ecNumber evidence="7 17">2.7.7.41</ecNumber>
    </recommendedName>
</protein>
<gene>
    <name evidence="21" type="primary">WBGene00109784</name>
</gene>
<dbReference type="InterPro" id="IPR000374">
    <property type="entry name" value="PC_trans"/>
</dbReference>
<feature type="compositionally biased region" description="Basic and acidic residues" evidence="19">
    <location>
        <begin position="1661"/>
        <end position="1674"/>
    </location>
</feature>
<keyword evidence="11 17" id="KW-0548">Nucleotidyltransferase</keyword>
<evidence type="ECO:0000313" key="22">
    <source>
        <dbReference type="Proteomes" id="UP000005239"/>
    </source>
</evidence>
<dbReference type="GO" id="GO:0004605">
    <property type="term" value="F:phosphatidate cytidylyltransferase activity"/>
    <property type="evidence" value="ECO:0007669"/>
    <property type="project" value="UniProtKB-EC"/>
</dbReference>
<keyword evidence="9 17" id="KW-0808">Transferase</keyword>
<keyword evidence="22" id="KW-1185">Reference proteome</keyword>
<dbReference type="PROSITE" id="PS01315">
    <property type="entry name" value="CDS"/>
    <property type="match status" value="1"/>
</dbReference>
<evidence type="ECO:0000256" key="7">
    <source>
        <dbReference type="ARBA" id="ARBA00012487"/>
    </source>
</evidence>
<keyword evidence="18" id="KW-0175">Coiled coil</keyword>
<evidence type="ECO:0000256" key="4">
    <source>
        <dbReference type="ARBA" id="ARBA00005119"/>
    </source>
</evidence>
<keyword evidence="8" id="KW-0444">Lipid biosynthesis</keyword>
<feature type="transmembrane region" description="Helical" evidence="20">
    <location>
        <begin position="243"/>
        <end position="268"/>
    </location>
</feature>
<dbReference type="Proteomes" id="UP000005239">
    <property type="component" value="Unassembled WGS sequence"/>
</dbReference>
<name>A0A2A6BX76_PRIPA</name>
<dbReference type="PROSITE" id="PS50103">
    <property type="entry name" value="ZF_C3H1"/>
    <property type="match status" value="1"/>
</dbReference>
<evidence type="ECO:0000256" key="9">
    <source>
        <dbReference type="ARBA" id="ARBA00022679"/>
    </source>
</evidence>
<dbReference type="CDD" id="cd20384">
    <property type="entry name" value="Tudor_ZGPAT"/>
    <property type="match status" value="1"/>
</dbReference>
<organism evidence="21 22">
    <name type="scientific">Pristionchus pacificus</name>
    <name type="common">Parasitic nematode worm</name>
    <dbReference type="NCBI Taxonomy" id="54126"/>
    <lineage>
        <taxon>Eukaryota</taxon>
        <taxon>Metazoa</taxon>
        <taxon>Ecdysozoa</taxon>
        <taxon>Nematoda</taxon>
        <taxon>Chromadorea</taxon>
        <taxon>Rhabditida</taxon>
        <taxon>Rhabditina</taxon>
        <taxon>Diplogasteromorpha</taxon>
        <taxon>Diplogasteroidea</taxon>
        <taxon>Neodiplogasteridae</taxon>
        <taxon>Pristionchus</taxon>
    </lineage>
</organism>
<dbReference type="InterPro" id="IPR000467">
    <property type="entry name" value="G_patch_dom"/>
</dbReference>
<feature type="region of interest" description="Disordered" evidence="19">
    <location>
        <begin position="1763"/>
        <end position="1840"/>
    </location>
</feature>
<dbReference type="GO" id="GO:0005789">
    <property type="term" value="C:endoplasmic reticulum membrane"/>
    <property type="evidence" value="ECO:0000318"/>
    <property type="project" value="GO_Central"/>
</dbReference>
<feature type="region of interest" description="Disordered" evidence="19">
    <location>
        <begin position="1652"/>
        <end position="1674"/>
    </location>
</feature>
<evidence type="ECO:0000256" key="11">
    <source>
        <dbReference type="ARBA" id="ARBA00022695"/>
    </source>
</evidence>
<evidence type="ECO:0000256" key="15">
    <source>
        <dbReference type="ARBA" id="ARBA00023209"/>
    </source>
</evidence>
<feature type="transmembrane region" description="Helical" evidence="20">
    <location>
        <begin position="185"/>
        <end position="205"/>
    </location>
</feature>
<dbReference type="Pfam" id="PF01585">
    <property type="entry name" value="G-patch"/>
    <property type="match status" value="1"/>
</dbReference>
<feature type="transmembrane region" description="Helical" evidence="20">
    <location>
        <begin position="114"/>
        <end position="138"/>
    </location>
</feature>
<dbReference type="EnsemblMetazoa" id="PPA20230.1">
    <property type="protein sequence ID" value="PPA20230.1"/>
    <property type="gene ID" value="WBGene00109784"/>
</dbReference>
<reference evidence="21" key="2">
    <citation type="submission" date="2022-06" db="UniProtKB">
        <authorList>
            <consortium name="EnsemblMetazoa"/>
        </authorList>
    </citation>
    <scope>IDENTIFICATION</scope>
    <source>
        <strain evidence="21">PS312</strain>
    </source>
</reference>
<feature type="compositionally biased region" description="Pro residues" evidence="19">
    <location>
        <begin position="575"/>
        <end position="585"/>
    </location>
</feature>
<feature type="transmembrane region" description="Helical" evidence="20">
    <location>
        <begin position="217"/>
        <end position="237"/>
    </location>
</feature>
<feature type="region of interest" description="Disordered" evidence="19">
    <location>
        <begin position="495"/>
        <end position="594"/>
    </location>
</feature>
<dbReference type="GO" id="GO:0046872">
    <property type="term" value="F:metal ion binding"/>
    <property type="evidence" value="ECO:0007669"/>
    <property type="project" value="InterPro"/>
</dbReference>
<feature type="compositionally biased region" description="Low complexity" evidence="19">
    <location>
        <begin position="1"/>
        <end position="15"/>
    </location>
</feature>
<comment type="catalytic activity">
    <reaction evidence="1 17">
        <text>a 1,2-diacyl-sn-glycero-3-phosphate + CTP + H(+) = a CDP-1,2-diacyl-sn-glycerol + diphosphate</text>
        <dbReference type="Rhea" id="RHEA:16229"/>
        <dbReference type="ChEBI" id="CHEBI:15378"/>
        <dbReference type="ChEBI" id="CHEBI:33019"/>
        <dbReference type="ChEBI" id="CHEBI:37563"/>
        <dbReference type="ChEBI" id="CHEBI:58332"/>
        <dbReference type="ChEBI" id="CHEBI:58608"/>
        <dbReference type="EC" id="2.7.7.41"/>
    </reaction>
</comment>
<dbReference type="SUPFAM" id="SSF56219">
    <property type="entry name" value="DNase I-like"/>
    <property type="match status" value="1"/>
</dbReference>
<feature type="coiled-coil region" evidence="18">
    <location>
        <begin position="1404"/>
        <end position="1464"/>
    </location>
</feature>
<feature type="transmembrane region" description="Helical" evidence="20">
    <location>
        <begin position="150"/>
        <end position="173"/>
    </location>
</feature>
<evidence type="ECO:0000256" key="18">
    <source>
        <dbReference type="SAM" id="Coils"/>
    </source>
</evidence>
<keyword evidence="15" id="KW-0594">Phospholipid biosynthesis</keyword>
<evidence type="ECO:0000256" key="19">
    <source>
        <dbReference type="SAM" id="MobiDB-lite"/>
    </source>
</evidence>
<dbReference type="Pfam" id="PF01148">
    <property type="entry name" value="CTP_transf_1"/>
    <property type="match status" value="2"/>
</dbReference>
<comment type="pathway">
    <text evidence="4 17">Phospholipid metabolism; CDP-diacylglycerol biosynthesis; CDP-diacylglycerol from sn-glycerol 3-phosphate: step 3/3.</text>
</comment>
<feature type="region of interest" description="Disordered" evidence="19">
    <location>
        <begin position="366"/>
        <end position="403"/>
    </location>
</feature>
<dbReference type="GO" id="GO:0016024">
    <property type="term" value="P:CDP-diacylglycerol biosynthetic process"/>
    <property type="evidence" value="ECO:0007669"/>
    <property type="project" value="UniProtKB-UniPathway"/>
</dbReference>
<dbReference type="SMART" id="SM00443">
    <property type="entry name" value="G_patch"/>
    <property type="match status" value="1"/>
</dbReference>
<evidence type="ECO:0000256" key="16">
    <source>
        <dbReference type="ARBA" id="ARBA00023264"/>
    </source>
</evidence>
<accession>A0A8R1YHE3</accession>
<feature type="compositionally biased region" description="Polar residues" evidence="19">
    <location>
        <begin position="538"/>
        <end position="551"/>
    </location>
</feature>
<feature type="transmembrane region" description="Helical" evidence="20">
    <location>
        <begin position="90"/>
        <end position="108"/>
    </location>
</feature>
<evidence type="ECO:0000256" key="6">
    <source>
        <dbReference type="ARBA" id="ARBA00010185"/>
    </source>
</evidence>
<keyword evidence="12 20" id="KW-1133">Transmembrane helix</keyword>
<evidence type="ECO:0000256" key="10">
    <source>
        <dbReference type="ARBA" id="ARBA00022692"/>
    </source>
</evidence>
<evidence type="ECO:0000256" key="20">
    <source>
        <dbReference type="SAM" id="Phobius"/>
    </source>
</evidence>
<feature type="region of interest" description="Disordered" evidence="19">
    <location>
        <begin position="1465"/>
        <end position="1488"/>
    </location>
</feature>
<feature type="compositionally biased region" description="Acidic residues" evidence="19">
    <location>
        <begin position="34"/>
        <end position="49"/>
    </location>
</feature>
<dbReference type="InterPro" id="IPR036691">
    <property type="entry name" value="Endo/exonu/phosph_ase_sf"/>
</dbReference>
<evidence type="ECO:0000256" key="12">
    <source>
        <dbReference type="ARBA" id="ARBA00022989"/>
    </source>
</evidence>
<feature type="transmembrane region" description="Helical" evidence="20">
    <location>
        <begin position="280"/>
        <end position="300"/>
    </location>
</feature>
<dbReference type="InterPro" id="IPR000571">
    <property type="entry name" value="Znf_CCCH"/>
</dbReference>
<dbReference type="CDD" id="cd06174">
    <property type="entry name" value="MFS"/>
    <property type="match status" value="1"/>
</dbReference>
<evidence type="ECO:0000256" key="2">
    <source>
        <dbReference type="ARBA" id="ARBA00004062"/>
    </source>
</evidence>
<dbReference type="GO" id="GO:0003676">
    <property type="term" value="F:nucleic acid binding"/>
    <property type="evidence" value="ECO:0007669"/>
    <property type="project" value="InterPro"/>
</dbReference>
<proteinExistence type="inferred from homology"/>
<accession>A0A2A6BX76</accession>
<evidence type="ECO:0000256" key="8">
    <source>
        <dbReference type="ARBA" id="ARBA00022516"/>
    </source>
</evidence>
<keyword evidence="16" id="KW-1208">Phospholipid metabolism</keyword>
<evidence type="ECO:0000256" key="17">
    <source>
        <dbReference type="RuleBase" id="RU003938"/>
    </source>
</evidence>
<feature type="compositionally biased region" description="Polar residues" evidence="19">
    <location>
        <begin position="519"/>
        <end position="530"/>
    </location>
</feature>
<dbReference type="EC" id="2.7.7.41" evidence="7 17"/>
<dbReference type="Gene3D" id="3.60.10.10">
    <property type="entry name" value="Endonuclease/exonuclease/phosphatase"/>
    <property type="match status" value="1"/>
</dbReference>
<feature type="compositionally biased region" description="Low complexity" evidence="19">
    <location>
        <begin position="1782"/>
        <end position="1795"/>
    </location>
</feature>
<evidence type="ECO:0000256" key="5">
    <source>
        <dbReference type="ARBA" id="ARBA00005189"/>
    </source>
</evidence>
<dbReference type="PANTHER" id="PTHR13773:SF8">
    <property type="entry name" value="PHOSPHATIDATE CYTIDYLYLTRANSFERASE, PHOTORECEPTOR-SPECIFIC"/>
    <property type="match status" value="1"/>
</dbReference>
<comment type="subcellular location">
    <subcellularLocation>
        <location evidence="3">Membrane</location>
        <topology evidence="3">Multi-pass membrane protein</topology>
    </subcellularLocation>
</comment>
<comment type="similarity">
    <text evidence="6 17">Belongs to the CDS family.</text>
</comment>
<dbReference type="PROSITE" id="PS50174">
    <property type="entry name" value="G_PATCH"/>
    <property type="match status" value="1"/>
</dbReference>
<reference evidence="22" key="1">
    <citation type="journal article" date="2008" name="Nat. Genet.">
        <title>The Pristionchus pacificus genome provides a unique perspective on nematode lifestyle and parasitism.</title>
        <authorList>
            <person name="Dieterich C."/>
            <person name="Clifton S.W."/>
            <person name="Schuster L.N."/>
            <person name="Chinwalla A."/>
            <person name="Delehaunty K."/>
            <person name="Dinkelacker I."/>
            <person name="Fulton L."/>
            <person name="Fulton R."/>
            <person name="Godfrey J."/>
            <person name="Minx P."/>
            <person name="Mitreva M."/>
            <person name="Roeseler W."/>
            <person name="Tian H."/>
            <person name="Witte H."/>
            <person name="Yang S.P."/>
            <person name="Wilson R.K."/>
            <person name="Sommer R.J."/>
        </authorList>
    </citation>
    <scope>NUCLEOTIDE SEQUENCE [LARGE SCALE GENOMIC DNA]</scope>
    <source>
        <strain evidence="22">PS312</strain>
    </source>
</reference>
<dbReference type="Gene3D" id="2.30.30.1190">
    <property type="match status" value="1"/>
</dbReference>
<evidence type="ECO:0000256" key="1">
    <source>
        <dbReference type="ARBA" id="ARBA00001698"/>
    </source>
</evidence>
<sequence>MADDAPAAQQQQQQPLPEGLRQRIAAGDPRPTSDESDMDNILREEEESDAPQRARNESIGNLTKVLPQGSDKMGIFDPIIDMVPEKWRNWVVRGIFTVIMVTAFSLIVSWGPKALMLLVFAIQFMCFYELISIGLVVYRVYDLPWFRLLSWYFLAASNYFFFGESLIEFWGILLRKDKFLHFLVAYHRLISFGLYCSGFVWFVLSLQKGYYMRQFSLFAWTHVCLLLIVSQSFLIIVNIFQGILWFLVPVAMIICCDIMSYMFGFFWGKTPLIKLSPKKTWEGFIGGAASTVVFGLVLSYCLLSNPFYVCPVEDYAVDNANCTIPSSFQLREFALPKPIGWIKPKVSSLKAQLGALPPPTVVHNDETMGDSENPIVPPVSNTRPFPNQPLPKETTDRSPIPSDHDRSVVIARLPVDKSLSPLQQIHCDYDQVIALTELAGIPTLPVAVYRMPVGETNSSRMRLTKVVLPSKKHAQQLIKYASRVKRDKHFSEVYIRPSYENPEDRPKTPAAGRHANYRNPLTQRQSQPQNPRRVRTDSVFTNTRDIPTPSQDTRRNRMNSIRSQRAPLPSHSQFPPAPPPPPRPLLNPQYGYPQQSLIPPHSTMILPSSFAPHFPTPQYNRNSLSISALLANCRSVRNKLPYLSQILSQKHSIICLTETWLTSDFPNSLLLDTQDPYYNVFRRDRNSRGGGVAILVHSSISAIQIADETVKGSHELLAIDLDINGDLLRLVCVYRNPKASTLVKDPTRKDNLLDLVLCNSPGLISDTEIGPPFDISDHNVVKFKLTLAHSVPAFSLRRDYKKADYSLINSQLANVDWSSAFSILKHVDEMYDLLMKLIQKSIDTHVPWIKVIITHGKVPPHIERLISKRFLAWQEAIRLDVPVVTRKFEQLNRAFRKEMIRYHKTIEKKVIDSEDKNKFFRYMKRCSNKQRGVEGLKTSDGTVVMDDTGKANLLAAAFASVFTKDNGIVPTVDPPILGNYLDPTFLRHEICSHIERWKRSSCRTPETIDLGYIKKIAVPISEPLEIIFRHSFETGIVPSPWRHSIVTPVKKAPPSLHLGRANPKREYSIGTTKLEQKTEVKDLGFTIEKSLVFSKHCHSIAMKSKTACHTILRALRSHNIEVLMKTYSIYIRPILESASMVFNPYLPRDKKVLEKVQNYFTRRLYMRCHKATWENMPRAADRNAQLGITSLEKRREEIDLKTASNLLRGKYKISNQKPHHFCYYYTRNGINFTNNVSSSNYRQHSFFPRAARLISLYPFILHSIPMSLFASLLGPFGGFFASGFKRAFKIKDFGAIIPGHGGLMDRFDCQLLMGTFVNVYIHTFIKVPNPSKLLTQILWLSHENQLTIFESLKANLEQAGAANRFAANTVLSIDRFFLFRTPHVLCMIRNLDKVFSLMVVCRKLVRAEEKVADMSEELVAYRTELASITARLAQEGEAMSEEQRKELETSRADIIELLELMESEEATEGLELKKPDDEEGGDDDGTGFEEDLADLIGMRCRAPYTASSMPLGLDKHAAIVLGFDGIDPERGVMLSVLYSHPLVSAMRPCPHYLADACRYAEKCKYSHGTSVAASEIEDYDEPDFESLAEGSPVLVSVDPLWEVGRVTSKDGDQLAVKILRTGAEVSSTIAAVLPIEGEIVVEDKGILDGAGPSEDSSFAELKQEKHGRVSKDELGDWQGGGMGLKLMQMMGYKKGEGLGKRSDGIVHAIQARICPKGASLDAIMEKKAGRRERVVDGKSLQRLKDAKPKNAAEQGIFSFLNRKLAPGPAPTQRELDEKEAKSLAASSQAGLGAQSFDTDRKMKELKGKEQKLVEGIKRNSRDKSTAARMQTQLEAVRKFR</sequence>
<dbReference type="PRINTS" id="PR01345">
    <property type="entry name" value="CERVTRCPTASE"/>
</dbReference>